<feature type="binding site" evidence="2">
    <location>
        <position position="76"/>
    </location>
    <ligand>
        <name>Fe cation</name>
        <dbReference type="ChEBI" id="CHEBI:24875"/>
    </ligand>
</feature>
<dbReference type="SUPFAM" id="SSF51182">
    <property type="entry name" value="RmlC-like cupins"/>
    <property type="match status" value="1"/>
</dbReference>
<reference evidence="6 7" key="1">
    <citation type="submission" date="2015-05" db="EMBL/GenBank/DDBJ databases">
        <title>Photobacterium galathea sp. nov.</title>
        <authorList>
            <person name="Machado H."/>
            <person name="Gram L."/>
        </authorList>
    </citation>
    <scope>NUCLEOTIDE SEQUENCE [LARGE SCALE GENOMIC DNA]</scope>
    <source>
        <strain evidence="6 7">DSM 22954</strain>
    </source>
</reference>
<dbReference type="Pfam" id="PF02678">
    <property type="entry name" value="Pirin"/>
    <property type="match status" value="1"/>
</dbReference>
<feature type="binding site" evidence="2">
    <location>
        <position position="120"/>
    </location>
    <ligand>
        <name>Fe cation</name>
        <dbReference type="ChEBI" id="CHEBI:24875"/>
    </ligand>
</feature>
<comment type="cofactor">
    <cofactor evidence="2">
        <name>Fe cation</name>
        <dbReference type="ChEBI" id="CHEBI:24875"/>
    </cofactor>
    <text evidence="2">Binds 1 Fe cation per subunit.</text>
</comment>
<evidence type="ECO:0000256" key="3">
    <source>
        <dbReference type="RuleBase" id="RU003457"/>
    </source>
</evidence>
<evidence type="ECO:0000313" key="6">
    <source>
        <dbReference type="EMBL" id="KLV04514.1"/>
    </source>
</evidence>
<name>A0A0J1GYF3_9GAMM</name>
<dbReference type="InterPro" id="IPR014710">
    <property type="entry name" value="RmlC-like_jellyroll"/>
</dbReference>
<sequence>MSNEAPTTELHCERTDSCDEIKQLLFPKDKDLGDFIVRRALPSAFLKKVGPWVFFDHMGPAQFDANNGLNVRPHPHIGIATVTYLFEGEILHRDSLGTEQTINPGDINLMVAGKGIVHSERERPAVLNQDRTLHALQLWLALPEDDEDTEPMFYHYESQTIPVVKQDDVTVRVMMGSAYGATSPVKCYYDTLYLEAAIPEGHTLVLPEADEKAVYVLDGELTLGGETLPRFAFAVLPGDSECPLQAVKDSRIAVVGGETISHRYIEWNFVSSDKEKIARAKRDWQDQQFDKVPGDEEEFIPLPK</sequence>
<feature type="domain" description="Pirin N-terminal" evidence="4">
    <location>
        <begin position="37"/>
        <end position="140"/>
    </location>
</feature>
<dbReference type="InterPro" id="IPR012093">
    <property type="entry name" value="Pirin"/>
</dbReference>
<dbReference type="CDD" id="cd02909">
    <property type="entry name" value="cupin_pirin_N"/>
    <property type="match status" value="1"/>
</dbReference>
<dbReference type="PANTHER" id="PTHR13903:SF8">
    <property type="entry name" value="PIRIN"/>
    <property type="match status" value="1"/>
</dbReference>
<dbReference type="GO" id="GO:0046872">
    <property type="term" value="F:metal ion binding"/>
    <property type="evidence" value="ECO:0007669"/>
    <property type="project" value="UniProtKB-KW"/>
</dbReference>
<keyword evidence="2" id="KW-0408">Iron</keyword>
<dbReference type="Pfam" id="PF05726">
    <property type="entry name" value="Pirin_C"/>
    <property type="match status" value="1"/>
</dbReference>
<dbReference type="InterPro" id="IPR003829">
    <property type="entry name" value="Pirin_N_dom"/>
</dbReference>
<keyword evidence="2" id="KW-0479">Metal-binding</keyword>
<gene>
    <name evidence="6" type="ORF">ABT57_23310</name>
</gene>
<organism evidence="6 7">
    <name type="scientific">Photobacterium ganghwense</name>
    <dbReference type="NCBI Taxonomy" id="320778"/>
    <lineage>
        <taxon>Bacteria</taxon>
        <taxon>Pseudomonadati</taxon>
        <taxon>Pseudomonadota</taxon>
        <taxon>Gammaproteobacteria</taxon>
        <taxon>Vibrionales</taxon>
        <taxon>Vibrionaceae</taxon>
        <taxon>Photobacterium</taxon>
    </lineage>
</organism>
<evidence type="ECO:0000313" key="7">
    <source>
        <dbReference type="Proteomes" id="UP000035909"/>
    </source>
</evidence>
<dbReference type="PIRSF" id="PIRSF006232">
    <property type="entry name" value="Pirin"/>
    <property type="match status" value="1"/>
</dbReference>
<feature type="binding site" evidence="2">
    <location>
        <position position="118"/>
    </location>
    <ligand>
        <name>Fe cation</name>
        <dbReference type="ChEBI" id="CHEBI:24875"/>
    </ligand>
</feature>
<dbReference type="Gene3D" id="2.60.120.10">
    <property type="entry name" value="Jelly Rolls"/>
    <property type="match status" value="2"/>
</dbReference>
<feature type="domain" description="Pirin C-terminal" evidence="5">
    <location>
        <begin position="200"/>
        <end position="289"/>
    </location>
</feature>
<dbReference type="STRING" id="320778.ABT57_23310"/>
<protein>
    <submittedName>
        <fullName evidence="6">Pirin</fullName>
    </submittedName>
</protein>
<keyword evidence="7" id="KW-1185">Reference proteome</keyword>
<feature type="binding site" evidence="2">
    <location>
        <position position="74"/>
    </location>
    <ligand>
        <name>Fe cation</name>
        <dbReference type="ChEBI" id="CHEBI:24875"/>
    </ligand>
</feature>
<accession>A0A0J1GYF3</accession>
<dbReference type="EMBL" id="LDOU01000034">
    <property type="protein sequence ID" value="KLV04514.1"/>
    <property type="molecule type" value="Genomic_DNA"/>
</dbReference>
<dbReference type="Proteomes" id="UP000035909">
    <property type="component" value="Unassembled WGS sequence"/>
</dbReference>
<dbReference type="PATRIC" id="fig|320778.3.peg.4981"/>
<evidence type="ECO:0000259" key="5">
    <source>
        <dbReference type="Pfam" id="PF05726"/>
    </source>
</evidence>
<dbReference type="CDD" id="cd02247">
    <property type="entry name" value="cupin_pirin_C"/>
    <property type="match status" value="1"/>
</dbReference>
<dbReference type="AlphaFoldDB" id="A0A0J1GYF3"/>
<dbReference type="RefSeq" id="WP_047887659.1">
    <property type="nucleotide sequence ID" value="NZ_CP071326.1"/>
</dbReference>
<evidence type="ECO:0000256" key="1">
    <source>
        <dbReference type="ARBA" id="ARBA00008416"/>
    </source>
</evidence>
<proteinExistence type="inferred from homology"/>
<dbReference type="InterPro" id="IPR011051">
    <property type="entry name" value="RmlC_Cupin_sf"/>
</dbReference>
<comment type="caution">
    <text evidence="6">The sequence shown here is derived from an EMBL/GenBank/DDBJ whole genome shotgun (WGS) entry which is preliminary data.</text>
</comment>
<evidence type="ECO:0000259" key="4">
    <source>
        <dbReference type="Pfam" id="PF02678"/>
    </source>
</evidence>
<comment type="similarity">
    <text evidence="1 3">Belongs to the pirin family.</text>
</comment>
<dbReference type="OrthoDB" id="9780903at2"/>
<dbReference type="InterPro" id="IPR008778">
    <property type="entry name" value="Pirin_C_dom"/>
</dbReference>
<evidence type="ECO:0000256" key="2">
    <source>
        <dbReference type="PIRSR" id="PIRSR006232-1"/>
    </source>
</evidence>
<dbReference type="PANTHER" id="PTHR13903">
    <property type="entry name" value="PIRIN-RELATED"/>
    <property type="match status" value="1"/>
</dbReference>